<name>A0A5C3Q507_9AGAR</name>
<evidence type="ECO:0000313" key="3">
    <source>
        <dbReference type="Proteomes" id="UP000305067"/>
    </source>
</evidence>
<sequence length="301" mass="31813">MDQHLYRLSPSPSVEHSPCSVDSAEYRYQNEFSSSGSSDQQTSAAPGTSSYYYAHGDRLSYEQASSPCHATSGAMAAHQTPCPSVVYSRQTGSAPASLSASRNPGFTVNIPDNLSSRYCHSEASPPYGLNSSGCDPMVSSYCPCRNSAQHVYCNLLGHLESSLQALASSSHGHHPGGGFCQLYRRVVELDNAIRNAVEPHSAVSGSSYGSSVSDIPNDSKLMHSSISPTTNSQASFHRQQSPYHGSIGSGHGASYSTAAASSPVHWHPMSSPVPAGYNPYFGTPIGQDGYLNGYVGSATEM</sequence>
<dbReference type="Proteomes" id="UP000305067">
    <property type="component" value="Unassembled WGS sequence"/>
</dbReference>
<protein>
    <submittedName>
        <fullName evidence="2">Uncharacterized protein</fullName>
    </submittedName>
</protein>
<feature type="region of interest" description="Disordered" evidence="1">
    <location>
        <begin position="219"/>
        <end position="254"/>
    </location>
</feature>
<gene>
    <name evidence="2" type="ORF">BDV98DRAFT_575113</name>
</gene>
<dbReference type="EMBL" id="ML178851">
    <property type="protein sequence ID" value="TFK97062.1"/>
    <property type="molecule type" value="Genomic_DNA"/>
</dbReference>
<evidence type="ECO:0000313" key="2">
    <source>
        <dbReference type="EMBL" id="TFK97062.1"/>
    </source>
</evidence>
<accession>A0A5C3Q507</accession>
<organism evidence="2 3">
    <name type="scientific">Pterulicium gracile</name>
    <dbReference type="NCBI Taxonomy" id="1884261"/>
    <lineage>
        <taxon>Eukaryota</taxon>
        <taxon>Fungi</taxon>
        <taxon>Dikarya</taxon>
        <taxon>Basidiomycota</taxon>
        <taxon>Agaricomycotina</taxon>
        <taxon>Agaricomycetes</taxon>
        <taxon>Agaricomycetidae</taxon>
        <taxon>Agaricales</taxon>
        <taxon>Pleurotineae</taxon>
        <taxon>Pterulaceae</taxon>
        <taxon>Pterulicium</taxon>
    </lineage>
</organism>
<evidence type="ECO:0000256" key="1">
    <source>
        <dbReference type="SAM" id="MobiDB-lite"/>
    </source>
</evidence>
<reference evidence="2 3" key="1">
    <citation type="journal article" date="2019" name="Nat. Ecol. Evol.">
        <title>Megaphylogeny resolves global patterns of mushroom evolution.</title>
        <authorList>
            <person name="Varga T."/>
            <person name="Krizsan K."/>
            <person name="Foldi C."/>
            <person name="Dima B."/>
            <person name="Sanchez-Garcia M."/>
            <person name="Sanchez-Ramirez S."/>
            <person name="Szollosi G.J."/>
            <person name="Szarkandi J.G."/>
            <person name="Papp V."/>
            <person name="Albert L."/>
            <person name="Andreopoulos W."/>
            <person name="Angelini C."/>
            <person name="Antonin V."/>
            <person name="Barry K.W."/>
            <person name="Bougher N.L."/>
            <person name="Buchanan P."/>
            <person name="Buyck B."/>
            <person name="Bense V."/>
            <person name="Catcheside P."/>
            <person name="Chovatia M."/>
            <person name="Cooper J."/>
            <person name="Damon W."/>
            <person name="Desjardin D."/>
            <person name="Finy P."/>
            <person name="Geml J."/>
            <person name="Haridas S."/>
            <person name="Hughes K."/>
            <person name="Justo A."/>
            <person name="Karasinski D."/>
            <person name="Kautmanova I."/>
            <person name="Kiss B."/>
            <person name="Kocsube S."/>
            <person name="Kotiranta H."/>
            <person name="LaButti K.M."/>
            <person name="Lechner B.E."/>
            <person name="Liimatainen K."/>
            <person name="Lipzen A."/>
            <person name="Lukacs Z."/>
            <person name="Mihaltcheva S."/>
            <person name="Morgado L.N."/>
            <person name="Niskanen T."/>
            <person name="Noordeloos M.E."/>
            <person name="Ohm R.A."/>
            <person name="Ortiz-Santana B."/>
            <person name="Ovrebo C."/>
            <person name="Racz N."/>
            <person name="Riley R."/>
            <person name="Savchenko A."/>
            <person name="Shiryaev A."/>
            <person name="Soop K."/>
            <person name="Spirin V."/>
            <person name="Szebenyi C."/>
            <person name="Tomsovsky M."/>
            <person name="Tulloss R.E."/>
            <person name="Uehling J."/>
            <person name="Grigoriev I.V."/>
            <person name="Vagvolgyi C."/>
            <person name="Papp T."/>
            <person name="Martin F.M."/>
            <person name="Miettinen O."/>
            <person name="Hibbett D.S."/>
            <person name="Nagy L.G."/>
        </authorList>
    </citation>
    <scope>NUCLEOTIDE SEQUENCE [LARGE SCALE GENOMIC DNA]</scope>
    <source>
        <strain evidence="2 3">CBS 309.79</strain>
    </source>
</reference>
<proteinExistence type="predicted"/>
<feature type="region of interest" description="Disordered" evidence="1">
    <location>
        <begin position="1"/>
        <end position="20"/>
    </location>
</feature>
<keyword evidence="3" id="KW-1185">Reference proteome</keyword>
<dbReference type="AlphaFoldDB" id="A0A5C3Q507"/>
<feature type="compositionally biased region" description="Polar residues" evidence="1">
    <location>
        <begin position="222"/>
        <end position="243"/>
    </location>
</feature>